<sequence length="282" mass="31524">MGNMVAFSINHDLIGGLGDLDFDTIGQLHNQTDSKIKVSAASDIWLPELCEVSDVPAILSSHYHHADGGADLLFTNQWMVKLPYRLDIPAAMSEEMKARRERNEDQDAPHDSKTLIKALRHAVKRAPIKHPIHLQRASAASQPPNPCQSGYSVFGYLTDRYSEIEKDVRVIPEILDICLTGRVPSRLRDHWSNIRYFGSFPANVSCLVSMQRNSFSHFALPFRNLEVSPEEQAAMVQDLASRRYNHADNALELASMNAIAQCFGYEVGRGAAPARSAQWEPK</sequence>
<dbReference type="AlphaFoldDB" id="A0AAD0PWI4"/>
<keyword evidence="1" id="KW-0614">Plasmid</keyword>
<proteinExistence type="predicted"/>
<geneLocation type="plasmid" evidence="2">
    <name>pmppla107</name>
</geneLocation>
<organism evidence="1 2">
    <name type="scientific">Pseudomonas amygdali pv. lachrymans str. M301315</name>
    <dbReference type="NCBI Taxonomy" id="629260"/>
    <lineage>
        <taxon>Bacteria</taxon>
        <taxon>Pseudomonadati</taxon>
        <taxon>Pseudomonadota</taxon>
        <taxon>Gammaproteobacteria</taxon>
        <taxon>Pseudomonadales</taxon>
        <taxon>Pseudomonadaceae</taxon>
        <taxon>Pseudomonas</taxon>
        <taxon>Pseudomonas amygdali</taxon>
    </lineage>
</organism>
<dbReference type="RefSeq" id="WP_005742849.1">
    <property type="nucleotide sequence ID" value="NZ_CP031226.1"/>
</dbReference>
<dbReference type="GeneID" id="39474810"/>
<protein>
    <submittedName>
        <fullName evidence="1">Uncharacterized protein</fullName>
    </submittedName>
</protein>
<reference evidence="1 2" key="1">
    <citation type="journal article" date="2011" name="PLoS Pathog.">
        <title>Dynamic evolution of pathogenicity revealed by sequencing and comparative genomics of 19 Pseudomonas syringae isolates.</title>
        <authorList>
            <person name="Baltrus D.A."/>
            <person name="Nishimura M.T."/>
            <person name="Romanchuk A."/>
            <person name="Chang J.H."/>
            <person name="Mukhtar M.S."/>
            <person name="Cherkis K."/>
            <person name="Roach J."/>
            <person name="Grant S.R."/>
            <person name="Jones C.D."/>
            <person name="Dangl J.L."/>
        </authorList>
    </citation>
    <scope>NUCLEOTIDE SEQUENCE [LARGE SCALE GENOMIC DNA]</scope>
    <source>
        <strain evidence="1 2">M301315</strain>
    </source>
</reference>
<evidence type="ECO:0000313" key="1">
    <source>
        <dbReference type="EMBL" id="AXH60073.1"/>
    </source>
</evidence>
<name>A0AAD0PWI4_PSEAV</name>
<accession>A0AAD0PWI4</accession>
<dbReference type="Proteomes" id="UP000006426">
    <property type="component" value="Plasmid pmppla107"/>
</dbReference>
<gene>
    <name evidence="1" type="ORF">PLA107_033145</name>
</gene>
<evidence type="ECO:0000313" key="2">
    <source>
        <dbReference type="Proteomes" id="UP000006426"/>
    </source>
</evidence>
<dbReference type="EMBL" id="CP031226">
    <property type="protein sequence ID" value="AXH60073.1"/>
    <property type="molecule type" value="Genomic_DNA"/>
</dbReference>